<evidence type="ECO:0000259" key="1">
    <source>
        <dbReference type="Pfam" id="PF07696"/>
    </source>
</evidence>
<organism evidence="2 3">
    <name type="scientific">Pseudobacteriovorax antillogorgiicola</name>
    <dbReference type="NCBI Taxonomy" id="1513793"/>
    <lineage>
        <taxon>Bacteria</taxon>
        <taxon>Pseudomonadati</taxon>
        <taxon>Bdellovibrionota</taxon>
        <taxon>Oligoflexia</taxon>
        <taxon>Oligoflexales</taxon>
        <taxon>Pseudobacteriovoracaceae</taxon>
        <taxon>Pseudobacteriovorax</taxon>
    </lineage>
</organism>
<accession>A0A1Y6CKZ4</accession>
<name>A0A1Y6CKZ4_9BACT</name>
<dbReference type="EMBL" id="FWZT01000021">
    <property type="protein sequence ID" value="SMF61957.1"/>
    <property type="molecule type" value="Genomic_DNA"/>
</dbReference>
<evidence type="ECO:0000313" key="3">
    <source>
        <dbReference type="Proteomes" id="UP000192907"/>
    </source>
</evidence>
<sequence length="131" mass="15447">MSRSEKFQLNQANNLSFGYTKKHYWLRYTLENPHKKSRSLIVQVDYPLIDTIDFYQPGSDGSFKQLRSGDSQPLENRYLRHHSFTFHLDIPPNSQKTYYMRVGSTSTVTIPLRLWDDTKFVNHMNISSKAQ</sequence>
<dbReference type="Proteomes" id="UP000192907">
    <property type="component" value="Unassembled WGS sequence"/>
</dbReference>
<gene>
    <name evidence="2" type="ORF">SAMN06296036_1219</name>
</gene>
<evidence type="ECO:0000313" key="2">
    <source>
        <dbReference type="EMBL" id="SMF61957.1"/>
    </source>
</evidence>
<keyword evidence="3" id="KW-1185">Reference proteome</keyword>
<dbReference type="Pfam" id="PF07696">
    <property type="entry name" value="7TMR-DISMED2"/>
    <property type="match status" value="1"/>
</dbReference>
<dbReference type="STRING" id="1513793.SAMN06296036_1219"/>
<dbReference type="AlphaFoldDB" id="A0A1Y6CKZ4"/>
<dbReference type="InterPro" id="IPR011622">
    <property type="entry name" value="7TMR_DISM_rcpt_extracell_dom2"/>
</dbReference>
<reference evidence="3" key="1">
    <citation type="submission" date="2017-04" db="EMBL/GenBank/DDBJ databases">
        <authorList>
            <person name="Varghese N."/>
            <person name="Submissions S."/>
        </authorList>
    </citation>
    <scope>NUCLEOTIDE SEQUENCE [LARGE SCALE GENOMIC DNA]</scope>
    <source>
        <strain evidence="3">RKEM611</strain>
    </source>
</reference>
<feature type="domain" description="7TM-DISM receptor extracellular" evidence="1">
    <location>
        <begin position="4"/>
        <end position="116"/>
    </location>
</feature>
<dbReference type="Gene3D" id="2.60.40.2380">
    <property type="match status" value="1"/>
</dbReference>
<proteinExistence type="predicted"/>
<protein>
    <submittedName>
        <fullName evidence="2">7TMR-DISM extracellular 2</fullName>
    </submittedName>
</protein>